<comment type="caution">
    <text evidence="1">The sequence shown here is derived from an EMBL/GenBank/DDBJ whole genome shotgun (WGS) entry which is preliminary data.</text>
</comment>
<evidence type="ECO:0000313" key="1">
    <source>
        <dbReference type="EMBL" id="OZY39654.1"/>
    </source>
</evidence>
<dbReference type="EMBL" id="NQKL01000024">
    <property type="protein sequence ID" value="OZY39654.1"/>
    <property type="molecule type" value="Genomic_DNA"/>
</dbReference>
<protein>
    <recommendedName>
        <fullName evidence="3">Beta-ketoadipyl CoA thiolase</fullName>
    </recommendedName>
</protein>
<dbReference type="AlphaFoldDB" id="A0A266LNQ6"/>
<reference evidence="1 2" key="1">
    <citation type="submission" date="2017-08" db="EMBL/GenBank/DDBJ databases">
        <title>Genomic and metabolic characterisation of spoilage-associated Pseudomonas species.</title>
        <authorList>
            <person name="Stanborough T."/>
            <person name="Fegan N."/>
            <person name="Powell S.M."/>
            <person name="Singh T."/>
            <person name="Tamplin M.L."/>
            <person name="Chandry P.S."/>
        </authorList>
    </citation>
    <scope>NUCLEOTIDE SEQUENCE [LARGE SCALE GENOMIC DNA]</scope>
    <source>
        <strain evidence="1 2">F1820</strain>
    </source>
</reference>
<gene>
    <name evidence="1" type="ORF">CJF43_21555</name>
</gene>
<dbReference type="RefSeq" id="WP_095030901.1">
    <property type="nucleotide sequence ID" value="NZ_NQKL01000024.1"/>
</dbReference>
<evidence type="ECO:0000313" key="2">
    <source>
        <dbReference type="Proteomes" id="UP000216113"/>
    </source>
</evidence>
<accession>A0A266LNQ6</accession>
<organism evidence="1 2">
    <name type="scientific">Pseudomonas fragi</name>
    <dbReference type="NCBI Taxonomy" id="296"/>
    <lineage>
        <taxon>Bacteria</taxon>
        <taxon>Pseudomonadati</taxon>
        <taxon>Pseudomonadota</taxon>
        <taxon>Gammaproteobacteria</taxon>
        <taxon>Pseudomonadales</taxon>
        <taxon>Pseudomonadaceae</taxon>
        <taxon>Pseudomonas</taxon>
    </lineage>
</organism>
<dbReference type="Proteomes" id="UP000216113">
    <property type="component" value="Unassembled WGS sequence"/>
</dbReference>
<name>A0A266LNQ6_PSEFR</name>
<sequence length="64" mass="7446">MSKSKDEIRAELERMTQAYQGESTLYAAQPLPSRMPWKKRQSLLDRAFSDELEKIKCDQPKDGD</sequence>
<proteinExistence type="predicted"/>
<evidence type="ECO:0008006" key="3">
    <source>
        <dbReference type="Google" id="ProtNLM"/>
    </source>
</evidence>